<keyword evidence="2" id="KW-1185">Reference proteome</keyword>
<proteinExistence type="predicted"/>
<dbReference type="AlphaFoldDB" id="A0A8J3KGN0"/>
<dbReference type="EMBL" id="BONH01000005">
    <property type="protein sequence ID" value="GIF96573.1"/>
    <property type="molecule type" value="Genomic_DNA"/>
</dbReference>
<name>A0A8J3KGN0_9ACTN</name>
<gene>
    <name evidence="1" type="ORF">Cci01nite_16670</name>
</gene>
<accession>A0A8J3KGN0</accession>
<evidence type="ECO:0000313" key="1">
    <source>
        <dbReference type="EMBL" id="GIF96573.1"/>
    </source>
</evidence>
<dbReference type="Proteomes" id="UP000659904">
    <property type="component" value="Unassembled WGS sequence"/>
</dbReference>
<dbReference type="RefSeq" id="WP_147433013.1">
    <property type="nucleotide sequence ID" value="NZ_BONH01000005.1"/>
</dbReference>
<sequence length="159" mass="17225">MGTDGYAPWPICGRPTKAKTTCKMRVVRRYLLTCEKHMTEAERLALPIAEAAEREGYERGVATTKMGENAAREHAKRLAAELAELKEAATPTRMRTQDGRQIVTVSTGYAYAAPAGREFGTGDKVHVAAPFWHGAGAAPQLVEVTALGTKYTGSLANCW</sequence>
<organism evidence="1 2">
    <name type="scientific">Catellatospora citrea</name>
    <dbReference type="NCBI Taxonomy" id="53366"/>
    <lineage>
        <taxon>Bacteria</taxon>
        <taxon>Bacillati</taxon>
        <taxon>Actinomycetota</taxon>
        <taxon>Actinomycetes</taxon>
        <taxon>Micromonosporales</taxon>
        <taxon>Micromonosporaceae</taxon>
        <taxon>Catellatospora</taxon>
    </lineage>
</organism>
<comment type="caution">
    <text evidence="1">The sequence shown here is derived from an EMBL/GenBank/DDBJ whole genome shotgun (WGS) entry which is preliminary data.</text>
</comment>
<protein>
    <submittedName>
        <fullName evidence="1">Uncharacterized protein</fullName>
    </submittedName>
</protein>
<reference evidence="1 2" key="1">
    <citation type="submission" date="2021-01" db="EMBL/GenBank/DDBJ databases">
        <title>Whole genome shotgun sequence of Catellatospora citrea NBRC 14495.</title>
        <authorList>
            <person name="Komaki H."/>
            <person name="Tamura T."/>
        </authorList>
    </citation>
    <scope>NUCLEOTIDE SEQUENCE [LARGE SCALE GENOMIC DNA]</scope>
    <source>
        <strain evidence="1 2">NBRC 14495</strain>
    </source>
</reference>
<evidence type="ECO:0000313" key="2">
    <source>
        <dbReference type="Proteomes" id="UP000659904"/>
    </source>
</evidence>